<dbReference type="InterPro" id="IPR036737">
    <property type="entry name" value="OmpA-like_sf"/>
</dbReference>
<dbReference type="InterPro" id="IPR006665">
    <property type="entry name" value="OmpA-like"/>
</dbReference>
<name>A0ABM5ZWB2_9GAMM</name>
<sequence length="235" mass="26173">MAKKLCETIVVLVSVLALLGCQTSLKNIEPNQIIEGTPITLLPEAPDSDVVGVLDDIDHCPNTPKNVSVDELGCPMPVDLMDLITMDMRIFFKRNSNELQSKYFPELEKVTDKMLTSPDLDLVVVLSGHTSEPEALQLTMTGENLKQRAGGQFQLGRKRAQLVKSYLINKGVPTSKIYSFDCADNMQVTPNDTEEGTLMNQRVYGKALPAYDFFNGQGHGQMDSFDRYKAFCQQF</sequence>
<evidence type="ECO:0000256" key="1">
    <source>
        <dbReference type="PROSITE-ProRule" id="PRU00473"/>
    </source>
</evidence>
<dbReference type="Gene3D" id="3.30.1330.60">
    <property type="entry name" value="OmpA-like domain"/>
    <property type="match status" value="1"/>
</dbReference>
<feature type="domain" description="OmpA-like" evidence="2">
    <location>
        <begin position="79"/>
        <end position="211"/>
    </location>
</feature>
<evidence type="ECO:0000259" key="2">
    <source>
        <dbReference type="PROSITE" id="PS51123"/>
    </source>
</evidence>
<dbReference type="PANTHER" id="PTHR30329:SF21">
    <property type="entry name" value="LIPOPROTEIN YIAD-RELATED"/>
    <property type="match status" value="1"/>
</dbReference>
<protein>
    <submittedName>
        <fullName evidence="3">OmpA</fullName>
    </submittedName>
</protein>
<dbReference type="Proteomes" id="UP000076104">
    <property type="component" value="Chromosome"/>
</dbReference>
<gene>
    <name evidence="3" type="ORF">A3K91_0696</name>
</gene>
<dbReference type="SUPFAM" id="SSF103088">
    <property type="entry name" value="OmpA-like"/>
    <property type="match status" value="1"/>
</dbReference>
<dbReference type="Pfam" id="PF00691">
    <property type="entry name" value="OmpA"/>
    <property type="match status" value="1"/>
</dbReference>
<dbReference type="RefSeq" id="WP_062844025.1">
    <property type="nucleotide sequence ID" value="NZ_CP014945.1"/>
</dbReference>
<dbReference type="PROSITE" id="PS51257">
    <property type="entry name" value="PROKAR_LIPOPROTEIN"/>
    <property type="match status" value="1"/>
</dbReference>
<proteinExistence type="predicted"/>
<dbReference type="EMBL" id="CP014945">
    <property type="protein sequence ID" value="AMT96318.1"/>
    <property type="molecule type" value="Genomic_DNA"/>
</dbReference>
<reference evidence="3 4" key="1">
    <citation type="submission" date="2016-03" db="EMBL/GenBank/DDBJ databases">
        <title>Genome sequencing of Psychrobacter alimentarius PAMC 27889.</title>
        <authorList>
            <person name="Lee J."/>
            <person name="Kim O.-S."/>
        </authorList>
    </citation>
    <scope>NUCLEOTIDE SEQUENCE [LARGE SCALE GENOMIC DNA]</scope>
    <source>
        <strain evidence="3 4">PAMC 27889</strain>
    </source>
</reference>
<evidence type="ECO:0000313" key="3">
    <source>
        <dbReference type="EMBL" id="AMT96318.1"/>
    </source>
</evidence>
<accession>A0ABM5ZWB2</accession>
<keyword evidence="1" id="KW-0472">Membrane</keyword>
<keyword evidence="4" id="KW-1185">Reference proteome</keyword>
<dbReference type="InterPro" id="IPR050330">
    <property type="entry name" value="Bact_OuterMem_StrucFunc"/>
</dbReference>
<evidence type="ECO:0000313" key="4">
    <source>
        <dbReference type="Proteomes" id="UP000076104"/>
    </source>
</evidence>
<dbReference type="GeneID" id="33061172"/>
<dbReference type="CDD" id="cd07185">
    <property type="entry name" value="OmpA_C-like"/>
    <property type="match status" value="1"/>
</dbReference>
<dbReference type="PANTHER" id="PTHR30329">
    <property type="entry name" value="STATOR ELEMENT OF FLAGELLAR MOTOR COMPLEX"/>
    <property type="match status" value="1"/>
</dbReference>
<organism evidence="3 4">
    <name type="scientific">Psychrobacter alimentarius</name>
    <dbReference type="NCBI Taxonomy" id="261164"/>
    <lineage>
        <taxon>Bacteria</taxon>
        <taxon>Pseudomonadati</taxon>
        <taxon>Pseudomonadota</taxon>
        <taxon>Gammaproteobacteria</taxon>
        <taxon>Moraxellales</taxon>
        <taxon>Moraxellaceae</taxon>
        <taxon>Psychrobacter</taxon>
    </lineage>
</organism>
<dbReference type="PROSITE" id="PS51123">
    <property type="entry name" value="OMPA_2"/>
    <property type="match status" value="1"/>
</dbReference>